<accession>A0ABY8SI66</accession>
<dbReference type="PROSITE" id="PS51186">
    <property type="entry name" value="GNAT"/>
    <property type="match status" value="1"/>
</dbReference>
<reference evidence="2 3" key="1">
    <citation type="submission" date="2022-03" db="EMBL/GenBank/DDBJ databases">
        <title>Survey of Intraspecific Variation of Edwardsiella anguillarum Isolates from Non-Anguillid Fish Host Originating from Varied Geographic Locations.</title>
        <authorList>
            <person name="Armwood A.R."/>
            <person name="Woodyard E."/>
            <person name="Waldbieser G.C."/>
            <person name="Camus A.C."/>
            <person name="Divya D."/>
            <person name="Tekedar H."/>
            <person name="Soto E."/>
            <person name="Stein C."/>
            <person name="Ucko M."/>
            <person name="Ware C."/>
            <person name="Griffin M.J."/>
        </authorList>
    </citation>
    <scope>NUCLEOTIDE SEQUENCE [LARGE SCALE GENOMIC DNA]</scope>
    <source>
        <strain evidence="2 3">R18-35-2</strain>
    </source>
</reference>
<dbReference type="SUPFAM" id="SSF55729">
    <property type="entry name" value="Acyl-CoA N-acyltransferases (Nat)"/>
    <property type="match status" value="1"/>
</dbReference>
<dbReference type="EMBL" id="CP094302">
    <property type="protein sequence ID" value="WHP85185.1"/>
    <property type="molecule type" value="Genomic_DNA"/>
</dbReference>
<proteinExistence type="predicted"/>
<keyword evidence="2" id="KW-0012">Acyltransferase</keyword>
<dbReference type="GO" id="GO:0016746">
    <property type="term" value="F:acyltransferase activity"/>
    <property type="evidence" value="ECO:0007669"/>
    <property type="project" value="UniProtKB-KW"/>
</dbReference>
<gene>
    <name evidence="2" type="ORF">MQ095_07135</name>
</gene>
<protein>
    <submittedName>
        <fullName evidence="2">GNAT family N-acetyltransferase</fullName>
        <ecNumber evidence="2">2.3.1.-</ecNumber>
    </submittedName>
</protein>
<name>A0ABY8SI66_9GAMM</name>
<keyword evidence="2" id="KW-0808">Transferase</keyword>
<sequence>MNNYISYSVNAEEIYDESGDMTFGDDYWLIEKIYVPVEMRGQGVARKMLTEAIAKMQAEHPEYAIRLVCEAQDEDTDQEKLAAFYESVGFSAIGDEIGTMELM</sequence>
<evidence type="ECO:0000313" key="2">
    <source>
        <dbReference type="EMBL" id="WHP85185.1"/>
    </source>
</evidence>
<feature type="domain" description="N-acetyltransferase" evidence="1">
    <location>
        <begin position="1"/>
        <end position="103"/>
    </location>
</feature>
<evidence type="ECO:0000313" key="3">
    <source>
        <dbReference type="Proteomes" id="UP001238370"/>
    </source>
</evidence>
<dbReference type="CDD" id="cd04301">
    <property type="entry name" value="NAT_SF"/>
    <property type="match status" value="1"/>
</dbReference>
<dbReference type="Pfam" id="PF13508">
    <property type="entry name" value="Acetyltransf_7"/>
    <property type="match status" value="1"/>
</dbReference>
<dbReference type="InterPro" id="IPR000182">
    <property type="entry name" value="GNAT_dom"/>
</dbReference>
<dbReference type="Gene3D" id="3.40.630.30">
    <property type="match status" value="1"/>
</dbReference>
<dbReference type="Proteomes" id="UP001238370">
    <property type="component" value="Chromosome"/>
</dbReference>
<dbReference type="InterPro" id="IPR016181">
    <property type="entry name" value="Acyl_CoA_acyltransferase"/>
</dbReference>
<evidence type="ECO:0000259" key="1">
    <source>
        <dbReference type="PROSITE" id="PS51186"/>
    </source>
</evidence>
<organism evidence="2 3">
    <name type="scientific">Edwardsiella anguillarum</name>
    <dbReference type="NCBI Taxonomy" id="1821960"/>
    <lineage>
        <taxon>Bacteria</taxon>
        <taxon>Pseudomonadati</taxon>
        <taxon>Pseudomonadota</taxon>
        <taxon>Gammaproteobacteria</taxon>
        <taxon>Enterobacterales</taxon>
        <taxon>Hafniaceae</taxon>
        <taxon>Edwardsiella</taxon>
    </lineage>
</organism>
<dbReference type="EC" id="2.3.1.-" evidence="2"/>
<dbReference type="RefSeq" id="WP_151041952.1">
    <property type="nucleotide sequence ID" value="NZ_CP094302.2"/>
</dbReference>
<keyword evidence="3" id="KW-1185">Reference proteome</keyword>